<feature type="compositionally biased region" description="Low complexity" evidence="1">
    <location>
        <begin position="116"/>
        <end position="128"/>
    </location>
</feature>
<dbReference type="Proteomes" id="UP001215598">
    <property type="component" value="Unassembled WGS sequence"/>
</dbReference>
<keyword evidence="2" id="KW-0812">Transmembrane</keyword>
<evidence type="ECO:0000256" key="1">
    <source>
        <dbReference type="SAM" id="MobiDB-lite"/>
    </source>
</evidence>
<evidence type="ECO:0000313" key="3">
    <source>
        <dbReference type="EMBL" id="KAJ7726541.1"/>
    </source>
</evidence>
<feature type="region of interest" description="Disordered" evidence="1">
    <location>
        <begin position="116"/>
        <end position="214"/>
    </location>
</feature>
<accession>A0AAD7HRC8</accession>
<keyword evidence="2" id="KW-1133">Transmembrane helix</keyword>
<dbReference type="EMBL" id="JARKIB010000186">
    <property type="protein sequence ID" value="KAJ7726541.1"/>
    <property type="molecule type" value="Genomic_DNA"/>
</dbReference>
<reference evidence="3" key="1">
    <citation type="submission" date="2023-03" db="EMBL/GenBank/DDBJ databases">
        <title>Massive genome expansion in bonnet fungi (Mycena s.s.) driven by repeated elements and novel gene families across ecological guilds.</title>
        <authorList>
            <consortium name="Lawrence Berkeley National Laboratory"/>
            <person name="Harder C.B."/>
            <person name="Miyauchi S."/>
            <person name="Viragh M."/>
            <person name="Kuo A."/>
            <person name="Thoen E."/>
            <person name="Andreopoulos B."/>
            <person name="Lu D."/>
            <person name="Skrede I."/>
            <person name="Drula E."/>
            <person name="Henrissat B."/>
            <person name="Morin E."/>
            <person name="Kohler A."/>
            <person name="Barry K."/>
            <person name="LaButti K."/>
            <person name="Morin E."/>
            <person name="Salamov A."/>
            <person name="Lipzen A."/>
            <person name="Mereny Z."/>
            <person name="Hegedus B."/>
            <person name="Baldrian P."/>
            <person name="Stursova M."/>
            <person name="Weitz H."/>
            <person name="Taylor A."/>
            <person name="Grigoriev I.V."/>
            <person name="Nagy L.G."/>
            <person name="Martin F."/>
            <person name="Kauserud H."/>
        </authorList>
    </citation>
    <scope>NUCLEOTIDE SEQUENCE</scope>
    <source>
        <strain evidence="3">CBHHK182m</strain>
    </source>
</reference>
<keyword evidence="4" id="KW-1185">Reference proteome</keyword>
<sequence length="214" mass="22376">MPPVQTFATIADNAQQHFDAPSAATTPLTFISGSEWTTAALPSGVNLSSRTLALQLDHTLQAGSANATSPALAMLSMDPGDMLSPKVLISIIVGLCIFVACYASFCCFWQRCSPRARSSDAPSPSPSSGRTARTNRGLTVAGAPFAAGTSSPRSSSFSASTLTPESDGYTHGVLAKDDAKERTDAVEMGPLPQQPQRARVAHSRPRLPLVEVGM</sequence>
<evidence type="ECO:0000313" key="4">
    <source>
        <dbReference type="Proteomes" id="UP001215598"/>
    </source>
</evidence>
<protein>
    <recommendedName>
        <fullName evidence="5">Transmembrane protein</fullName>
    </recommendedName>
</protein>
<organism evidence="3 4">
    <name type="scientific">Mycena metata</name>
    <dbReference type="NCBI Taxonomy" id="1033252"/>
    <lineage>
        <taxon>Eukaryota</taxon>
        <taxon>Fungi</taxon>
        <taxon>Dikarya</taxon>
        <taxon>Basidiomycota</taxon>
        <taxon>Agaricomycotina</taxon>
        <taxon>Agaricomycetes</taxon>
        <taxon>Agaricomycetidae</taxon>
        <taxon>Agaricales</taxon>
        <taxon>Marasmiineae</taxon>
        <taxon>Mycenaceae</taxon>
        <taxon>Mycena</taxon>
    </lineage>
</organism>
<feature type="compositionally biased region" description="Low complexity" evidence="1">
    <location>
        <begin position="146"/>
        <end position="166"/>
    </location>
</feature>
<feature type="compositionally biased region" description="Basic and acidic residues" evidence="1">
    <location>
        <begin position="174"/>
        <end position="185"/>
    </location>
</feature>
<comment type="caution">
    <text evidence="3">The sequence shown here is derived from an EMBL/GenBank/DDBJ whole genome shotgun (WGS) entry which is preliminary data.</text>
</comment>
<evidence type="ECO:0000256" key="2">
    <source>
        <dbReference type="SAM" id="Phobius"/>
    </source>
</evidence>
<gene>
    <name evidence="3" type="ORF">B0H16DRAFT_266592</name>
</gene>
<feature type="transmembrane region" description="Helical" evidence="2">
    <location>
        <begin position="87"/>
        <end position="109"/>
    </location>
</feature>
<evidence type="ECO:0008006" key="5">
    <source>
        <dbReference type="Google" id="ProtNLM"/>
    </source>
</evidence>
<proteinExistence type="predicted"/>
<dbReference type="AlphaFoldDB" id="A0AAD7HRC8"/>
<keyword evidence="2" id="KW-0472">Membrane</keyword>
<name>A0AAD7HRC8_9AGAR</name>